<protein>
    <submittedName>
        <fullName evidence="1">Uncharacterized protein</fullName>
    </submittedName>
</protein>
<reference evidence="1 2" key="1">
    <citation type="submission" date="2019-05" db="EMBL/GenBank/DDBJ databases">
        <title>Another draft genome of Portunus trituberculatus and its Hox gene families provides insights of decapod evolution.</title>
        <authorList>
            <person name="Jeong J.-H."/>
            <person name="Song I."/>
            <person name="Kim S."/>
            <person name="Choi T."/>
            <person name="Kim D."/>
            <person name="Ryu S."/>
            <person name="Kim W."/>
        </authorList>
    </citation>
    <scope>NUCLEOTIDE SEQUENCE [LARGE SCALE GENOMIC DNA]</scope>
    <source>
        <tissue evidence="1">Muscle</tissue>
    </source>
</reference>
<comment type="caution">
    <text evidence="1">The sequence shown here is derived from an EMBL/GenBank/DDBJ whole genome shotgun (WGS) entry which is preliminary data.</text>
</comment>
<keyword evidence="2" id="KW-1185">Reference proteome</keyword>
<accession>A0A5B7HCU1</accession>
<dbReference type="EMBL" id="VSRR010027017">
    <property type="protein sequence ID" value="MPC67953.1"/>
    <property type="molecule type" value="Genomic_DNA"/>
</dbReference>
<evidence type="ECO:0000313" key="2">
    <source>
        <dbReference type="Proteomes" id="UP000324222"/>
    </source>
</evidence>
<dbReference type="Proteomes" id="UP000324222">
    <property type="component" value="Unassembled WGS sequence"/>
</dbReference>
<proteinExistence type="predicted"/>
<sequence>MEDMKLEPDAVVPVRVIVARLASPPLDRLVLPRPEGRGQWRQRALTPSHLQLGERNSTPRTCLAKRFCLVVLRIELCASSLSLPLLTPPLLLSIDEVRLEPTERSCEGTGTQVGLFF</sequence>
<organism evidence="1 2">
    <name type="scientific">Portunus trituberculatus</name>
    <name type="common">Swimming crab</name>
    <name type="synonym">Neptunus trituberculatus</name>
    <dbReference type="NCBI Taxonomy" id="210409"/>
    <lineage>
        <taxon>Eukaryota</taxon>
        <taxon>Metazoa</taxon>
        <taxon>Ecdysozoa</taxon>
        <taxon>Arthropoda</taxon>
        <taxon>Crustacea</taxon>
        <taxon>Multicrustacea</taxon>
        <taxon>Malacostraca</taxon>
        <taxon>Eumalacostraca</taxon>
        <taxon>Eucarida</taxon>
        <taxon>Decapoda</taxon>
        <taxon>Pleocyemata</taxon>
        <taxon>Brachyura</taxon>
        <taxon>Eubrachyura</taxon>
        <taxon>Portunoidea</taxon>
        <taxon>Portunidae</taxon>
        <taxon>Portuninae</taxon>
        <taxon>Portunus</taxon>
    </lineage>
</organism>
<evidence type="ECO:0000313" key="1">
    <source>
        <dbReference type="EMBL" id="MPC67953.1"/>
    </source>
</evidence>
<dbReference type="AlphaFoldDB" id="A0A5B7HCU1"/>
<gene>
    <name evidence="1" type="ORF">E2C01_062139</name>
</gene>
<name>A0A5B7HCU1_PORTR</name>